<feature type="compositionally biased region" description="Low complexity" evidence="1">
    <location>
        <begin position="140"/>
        <end position="149"/>
    </location>
</feature>
<organism evidence="2 3">
    <name type="scientific">Eleginops maclovinus</name>
    <name type="common">Patagonian blennie</name>
    <name type="synonym">Eleginus maclovinus</name>
    <dbReference type="NCBI Taxonomy" id="56733"/>
    <lineage>
        <taxon>Eukaryota</taxon>
        <taxon>Metazoa</taxon>
        <taxon>Chordata</taxon>
        <taxon>Craniata</taxon>
        <taxon>Vertebrata</taxon>
        <taxon>Euteleostomi</taxon>
        <taxon>Actinopterygii</taxon>
        <taxon>Neopterygii</taxon>
        <taxon>Teleostei</taxon>
        <taxon>Neoteleostei</taxon>
        <taxon>Acanthomorphata</taxon>
        <taxon>Eupercaria</taxon>
        <taxon>Perciformes</taxon>
        <taxon>Notothenioidei</taxon>
        <taxon>Eleginopidae</taxon>
        <taxon>Eleginops</taxon>
    </lineage>
</organism>
<gene>
    <name evidence="2" type="ORF">PBY51_011507</name>
</gene>
<keyword evidence="3" id="KW-1185">Reference proteome</keyword>
<feature type="compositionally biased region" description="Polar residues" evidence="1">
    <location>
        <begin position="84"/>
        <end position="104"/>
    </location>
</feature>
<dbReference type="Proteomes" id="UP001346869">
    <property type="component" value="Unassembled WGS sequence"/>
</dbReference>
<reference evidence="2 3" key="1">
    <citation type="journal article" date="2023" name="Genes (Basel)">
        <title>Chromosome-Level Genome Assembly and Circadian Gene Repertoire of the Patagonia Blennie Eleginops maclovinus-The Closest Ancestral Proxy of Antarctic Cryonotothenioids.</title>
        <authorList>
            <person name="Cheng C.C."/>
            <person name="Rivera-Colon A.G."/>
            <person name="Minhas B.F."/>
            <person name="Wilson L."/>
            <person name="Rayamajhi N."/>
            <person name="Vargas-Chacoff L."/>
            <person name="Catchen J.M."/>
        </authorList>
    </citation>
    <scope>NUCLEOTIDE SEQUENCE [LARGE SCALE GENOMIC DNA]</scope>
    <source>
        <strain evidence="2">JMC-PN-2008</strain>
    </source>
</reference>
<feature type="compositionally biased region" description="Low complexity" evidence="1">
    <location>
        <begin position="158"/>
        <end position="171"/>
    </location>
</feature>
<sequence>MGIDDNRRTSQTEVGGAMFLLDDQYKEEPLSFSRVDYSPVSLTESERSSHHSPSASPRYEDREKGQEEESQKEERPDTPYVDRSFSSVDMQDNKMSQASESYSFTPKEDKPEKSEKEKEDMMEGAAAFPTEATQESDLVSSSTSAQSASVPPRQETPSSSWSQSDLSTQVSATPVGFEEFTEKKQQKRRKKNQKSRSKRNLQLVGIHLQKKTCYLNKPHLQRKKKLPGLYLPPHFQDKK</sequence>
<feature type="compositionally biased region" description="Basic residues" evidence="1">
    <location>
        <begin position="185"/>
        <end position="199"/>
    </location>
</feature>
<evidence type="ECO:0000256" key="1">
    <source>
        <dbReference type="SAM" id="MobiDB-lite"/>
    </source>
</evidence>
<reference evidence="2 3" key="2">
    <citation type="journal article" date="2023" name="Mol. Biol. Evol.">
        <title>Genomics of Secondarily Temperate Adaptation in the Only Non-Antarctic Icefish.</title>
        <authorList>
            <person name="Rivera-Colon A.G."/>
            <person name="Rayamajhi N."/>
            <person name="Minhas B.F."/>
            <person name="Madrigal G."/>
            <person name="Bilyk K.T."/>
            <person name="Yoon V."/>
            <person name="Hune M."/>
            <person name="Gregory S."/>
            <person name="Cheng C.H.C."/>
            <person name="Catchen J.M."/>
        </authorList>
    </citation>
    <scope>NUCLEOTIDE SEQUENCE [LARGE SCALE GENOMIC DNA]</scope>
    <source>
        <strain evidence="2">JMC-PN-2008</strain>
    </source>
</reference>
<feature type="compositionally biased region" description="Basic and acidic residues" evidence="1">
    <location>
        <begin position="58"/>
        <end position="77"/>
    </location>
</feature>
<dbReference type="EMBL" id="JAUZQC010000008">
    <property type="protein sequence ID" value="KAK5866980.1"/>
    <property type="molecule type" value="Genomic_DNA"/>
</dbReference>
<dbReference type="AlphaFoldDB" id="A0AAN7XVZ6"/>
<evidence type="ECO:0000313" key="3">
    <source>
        <dbReference type="Proteomes" id="UP001346869"/>
    </source>
</evidence>
<accession>A0AAN7XVZ6</accession>
<comment type="caution">
    <text evidence="2">The sequence shown here is derived from an EMBL/GenBank/DDBJ whole genome shotgun (WGS) entry which is preliminary data.</text>
</comment>
<name>A0AAN7XVZ6_ELEMC</name>
<feature type="compositionally biased region" description="Basic and acidic residues" evidence="1">
    <location>
        <begin position="106"/>
        <end position="121"/>
    </location>
</feature>
<protein>
    <submittedName>
        <fullName evidence="2">Uncharacterized protein</fullName>
    </submittedName>
</protein>
<proteinExistence type="predicted"/>
<evidence type="ECO:0000313" key="2">
    <source>
        <dbReference type="EMBL" id="KAK5866980.1"/>
    </source>
</evidence>
<feature type="region of interest" description="Disordered" evidence="1">
    <location>
        <begin position="39"/>
        <end position="203"/>
    </location>
</feature>